<proteinExistence type="predicted"/>
<accession>A0A3B0P5I7</accession>
<name>A0A3B0P5I7_MYCSY</name>
<reference evidence="3" key="1">
    <citation type="submission" date="2018-06" db="EMBL/GenBank/DDBJ databases">
        <authorList>
            <consortium name="Pathogen Informatics"/>
        </authorList>
    </citation>
    <scope>NUCLEOTIDE SEQUENCE [LARGE SCALE GENOMIC DNA]</scope>
    <source>
        <strain evidence="3">NCTC10124</strain>
    </source>
</reference>
<dbReference type="EMBL" id="LS991953">
    <property type="protein sequence ID" value="SYV92388.1"/>
    <property type="molecule type" value="Genomic_DNA"/>
</dbReference>
<evidence type="ECO:0000256" key="1">
    <source>
        <dbReference type="SAM" id="MobiDB-lite"/>
    </source>
</evidence>
<feature type="compositionally biased region" description="Basic and acidic residues" evidence="1">
    <location>
        <begin position="11"/>
        <end position="34"/>
    </location>
</feature>
<dbReference type="Proteomes" id="UP000259328">
    <property type="component" value="Chromosome"/>
</dbReference>
<sequence>MRKVVRLKNKLRAEARKEKVRKEQLKLKRKADNN</sequence>
<evidence type="ECO:0000313" key="3">
    <source>
        <dbReference type="Proteomes" id="UP000259328"/>
    </source>
</evidence>
<feature type="compositionally biased region" description="Basic residues" evidence="1">
    <location>
        <begin position="1"/>
        <end position="10"/>
    </location>
</feature>
<feature type="region of interest" description="Disordered" evidence="1">
    <location>
        <begin position="1"/>
        <end position="34"/>
    </location>
</feature>
<gene>
    <name evidence="2" type="ORF">NCTC10124_00105</name>
</gene>
<evidence type="ECO:0000313" key="2">
    <source>
        <dbReference type="EMBL" id="SYV92388.1"/>
    </source>
</evidence>
<protein>
    <submittedName>
        <fullName evidence="2">Uncharacterized protein</fullName>
    </submittedName>
</protein>
<organism evidence="2 3">
    <name type="scientific">Mycoplasmopsis synoviae</name>
    <name type="common">Mycoplasma synoviae</name>
    <dbReference type="NCBI Taxonomy" id="2109"/>
    <lineage>
        <taxon>Bacteria</taxon>
        <taxon>Bacillati</taxon>
        <taxon>Mycoplasmatota</taxon>
        <taxon>Mycoplasmoidales</taxon>
        <taxon>Metamycoplasmataceae</taxon>
        <taxon>Mycoplasmopsis</taxon>
    </lineage>
</organism>
<dbReference type="AlphaFoldDB" id="A0A3B0P5I7"/>